<feature type="transmembrane region" description="Helical" evidence="1">
    <location>
        <begin position="6"/>
        <end position="27"/>
    </location>
</feature>
<sequence length="117" mass="12959">MLKLLGGALVFGFLLVVPGYFLVLGFFPRRGEISRLERWVFSVVFSLTFLPLALLLGNQLLRMPVNAETVLGLSLFLVLLGILTFLVRIGKVSVPKALNRFFPMVKAGDAVSPLPWK</sequence>
<reference evidence="3" key="2">
    <citation type="submission" date="2021-03" db="EMBL/GenBank/DDBJ databases">
        <authorList>
            <person name="Jaffe A."/>
        </authorList>
    </citation>
    <scope>NUCLEOTIDE SEQUENCE</scope>
    <source>
        <strain evidence="3">RIFCSPLOWO2_01_FULL_58_19</strain>
    </source>
</reference>
<dbReference type="EMBL" id="DUGH01000169">
    <property type="protein sequence ID" value="HIH17131.1"/>
    <property type="molecule type" value="Genomic_DNA"/>
</dbReference>
<name>A0A7J4JH99_9ARCH</name>
<organism evidence="2 4">
    <name type="scientific">Candidatus Iainarchaeum sp</name>
    <dbReference type="NCBI Taxonomy" id="3101447"/>
    <lineage>
        <taxon>Archaea</taxon>
        <taxon>Candidatus Iainarchaeota</taxon>
        <taxon>Candidatus Iainarchaeia</taxon>
        <taxon>Candidatus Iainarchaeales</taxon>
        <taxon>Candidatus Iainarchaeaceae</taxon>
        <taxon>Candidatus Iainarchaeum</taxon>
    </lineage>
</organism>
<dbReference type="Proteomes" id="UP000564964">
    <property type="component" value="Unassembled WGS sequence"/>
</dbReference>
<proteinExistence type="predicted"/>
<accession>A0A7J4JH99</accession>
<feature type="transmembrane region" description="Helical" evidence="1">
    <location>
        <begin position="69"/>
        <end position="90"/>
    </location>
</feature>
<evidence type="ECO:0000313" key="2">
    <source>
        <dbReference type="EMBL" id="HIH17131.1"/>
    </source>
</evidence>
<gene>
    <name evidence="2" type="ORF">HA252_07040</name>
    <name evidence="3" type="ORF">J4203_07550</name>
</gene>
<protein>
    <submittedName>
        <fullName evidence="2">DUF1616 domain-containing protein</fullName>
    </submittedName>
</protein>
<comment type="caution">
    <text evidence="2">The sequence shown here is derived from an EMBL/GenBank/DDBJ whole genome shotgun (WGS) entry which is preliminary data.</text>
</comment>
<evidence type="ECO:0000256" key="1">
    <source>
        <dbReference type="SAM" id="Phobius"/>
    </source>
</evidence>
<evidence type="ECO:0000313" key="4">
    <source>
        <dbReference type="Proteomes" id="UP000564964"/>
    </source>
</evidence>
<reference evidence="3" key="3">
    <citation type="submission" date="2021-05" db="EMBL/GenBank/DDBJ databases">
        <title>Protein family content uncovers lineage relationships and bacterial pathway maintenance mechanisms in DPANN archaea.</title>
        <authorList>
            <person name="Castelle C.J."/>
            <person name="Meheust R."/>
            <person name="Jaffe A.L."/>
            <person name="Seitz K."/>
            <person name="Gong X."/>
            <person name="Baker B.J."/>
            <person name="Banfield J.F."/>
        </authorList>
    </citation>
    <scope>NUCLEOTIDE SEQUENCE</scope>
    <source>
        <strain evidence="3">RIFCSPLOWO2_01_FULL_58_19</strain>
    </source>
</reference>
<evidence type="ECO:0000313" key="3">
    <source>
        <dbReference type="EMBL" id="MBS3063691.1"/>
    </source>
</evidence>
<keyword evidence="1" id="KW-0812">Transmembrane</keyword>
<keyword evidence="1" id="KW-1133">Transmembrane helix</keyword>
<feature type="transmembrane region" description="Helical" evidence="1">
    <location>
        <begin position="39"/>
        <end position="57"/>
    </location>
</feature>
<dbReference type="AlphaFoldDB" id="A0A7J4JH99"/>
<dbReference type="Proteomes" id="UP000678237">
    <property type="component" value="Unassembled WGS sequence"/>
</dbReference>
<keyword evidence="1" id="KW-0472">Membrane</keyword>
<dbReference type="EMBL" id="JAGVWE010000006">
    <property type="protein sequence ID" value="MBS3063691.1"/>
    <property type="molecule type" value="Genomic_DNA"/>
</dbReference>
<reference evidence="4" key="1">
    <citation type="journal article" date="2020" name="bioRxiv">
        <title>A rank-normalized archaeal taxonomy based on genome phylogeny resolves widespread incomplete and uneven classifications.</title>
        <authorList>
            <person name="Rinke C."/>
            <person name="Chuvochina M."/>
            <person name="Mussig A.J."/>
            <person name="Chaumeil P.-A."/>
            <person name="Waite D.W."/>
            <person name="Whitman W.B."/>
            <person name="Parks D.H."/>
            <person name="Hugenholtz P."/>
        </authorList>
    </citation>
    <scope>NUCLEOTIDE SEQUENCE [LARGE SCALE GENOMIC DNA]</scope>
</reference>